<organism evidence="2 3">
    <name type="scientific">Kineobactrum salinum</name>
    <dbReference type="NCBI Taxonomy" id="2708301"/>
    <lineage>
        <taxon>Bacteria</taxon>
        <taxon>Pseudomonadati</taxon>
        <taxon>Pseudomonadota</taxon>
        <taxon>Gammaproteobacteria</taxon>
        <taxon>Cellvibrionales</taxon>
        <taxon>Halieaceae</taxon>
        <taxon>Kineobactrum</taxon>
    </lineage>
</organism>
<feature type="region of interest" description="Disordered" evidence="1">
    <location>
        <begin position="22"/>
        <end position="47"/>
    </location>
</feature>
<evidence type="ECO:0000313" key="3">
    <source>
        <dbReference type="Proteomes" id="UP000477680"/>
    </source>
</evidence>
<accession>A0A6C0U3F9</accession>
<sequence length="256" mass="27595">MRLVTLVLSGCLATACGGGDQAAAAGSSTPKASTAGPEAVSPTGRQRSRRLGEFDAEALFWAMYHWADVVPPIREWLEPGLRQAASQRGEIVDEFFDQEAFLDTLVAELEAPYQAAGDIGYVHATVRGKLGPYDAQFEELYIEPFAPGSGLRAYFEPVQREATVRLVNALDAYAWVLPPEQAQAVLSSLGLQMGRQILVEMELRLTGASVDAHSGSGQLDAEILSYKLFENLAESRGRLLHEAVVLEPSASGESTL</sequence>
<dbReference type="Proteomes" id="UP000477680">
    <property type="component" value="Chromosome"/>
</dbReference>
<evidence type="ECO:0000313" key="2">
    <source>
        <dbReference type="EMBL" id="QIB66702.1"/>
    </source>
</evidence>
<gene>
    <name evidence="2" type="ORF">G3T16_16170</name>
</gene>
<keyword evidence="3" id="KW-1185">Reference proteome</keyword>
<proteinExistence type="predicted"/>
<dbReference type="AlphaFoldDB" id="A0A6C0U3F9"/>
<dbReference type="RefSeq" id="WP_163496136.1">
    <property type="nucleotide sequence ID" value="NZ_CP048711.1"/>
</dbReference>
<dbReference type="EMBL" id="CP048711">
    <property type="protein sequence ID" value="QIB66702.1"/>
    <property type="molecule type" value="Genomic_DNA"/>
</dbReference>
<name>A0A6C0U3F9_9GAMM</name>
<evidence type="ECO:0000256" key="1">
    <source>
        <dbReference type="SAM" id="MobiDB-lite"/>
    </source>
</evidence>
<reference evidence="2 3" key="1">
    <citation type="submission" date="2020-02" db="EMBL/GenBank/DDBJ databases">
        <title>Genome sequencing for Kineobactrum sp. M2.</title>
        <authorList>
            <person name="Park S.-J."/>
        </authorList>
    </citation>
    <scope>NUCLEOTIDE SEQUENCE [LARGE SCALE GENOMIC DNA]</scope>
    <source>
        <strain evidence="2 3">M2</strain>
    </source>
</reference>
<protein>
    <submittedName>
        <fullName evidence="2">Uncharacterized protein</fullName>
    </submittedName>
</protein>
<dbReference type="PROSITE" id="PS51257">
    <property type="entry name" value="PROKAR_LIPOPROTEIN"/>
    <property type="match status" value="1"/>
</dbReference>
<dbReference type="KEGG" id="kim:G3T16_16170"/>